<feature type="region of interest" description="Disordered" evidence="1">
    <location>
        <begin position="72"/>
        <end position="95"/>
    </location>
</feature>
<protein>
    <submittedName>
        <fullName evidence="2">Uncharacterized protein</fullName>
    </submittedName>
</protein>
<sequence length="113" mass="11938">MQAAVVVVPVRTELEPGTWDAVAAAGGGDGGETGLGDGGGAREVFSPAVYKGGYGALISTAELLEPGRFSQCSQQQLEQQRQQRQQRQQQEVEEMEEMEVTVAVLAADVLFAA</sequence>
<feature type="compositionally biased region" description="Low complexity" evidence="1">
    <location>
        <begin position="74"/>
        <end position="89"/>
    </location>
</feature>
<evidence type="ECO:0000256" key="1">
    <source>
        <dbReference type="SAM" id="MobiDB-lite"/>
    </source>
</evidence>
<dbReference type="Proteomes" id="UP000077202">
    <property type="component" value="Unassembled WGS sequence"/>
</dbReference>
<organism evidence="2 3">
    <name type="scientific">Marchantia polymorpha subsp. ruderalis</name>
    <dbReference type="NCBI Taxonomy" id="1480154"/>
    <lineage>
        <taxon>Eukaryota</taxon>
        <taxon>Viridiplantae</taxon>
        <taxon>Streptophyta</taxon>
        <taxon>Embryophyta</taxon>
        <taxon>Marchantiophyta</taxon>
        <taxon>Marchantiopsida</taxon>
        <taxon>Marchantiidae</taxon>
        <taxon>Marchantiales</taxon>
        <taxon>Marchantiaceae</taxon>
        <taxon>Marchantia</taxon>
    </lineage>
</organism>
<dbReference type="AlphaFoldDB" id="A0A176W1P9"/>
<gene>
    <name evidence="2" type="ORF">AXG93_2654s1040</name>
</gene>
<evidence type="ECO:0000313" key="3">
    <source>
        <dbReference type="Proteomes" id="UP000077202"/>
    </source>
</evidence>
<comment type="caution">
    <text evidence="2">The sequence shown here is derived from an EMBL/GenBank/DDBJ whole genome shotgun (WGS) entry which is preliminary data.</text>
</comment>
<keyword evidence="3" id="KW-1185">Reference proteome</keyword>
<proteinExistence type="predicted"/>
<name>A0A176W1P9_MARPO</name>
<reference evidence="2" key="1">
    <citation type="submission" date="2016-03" db="EMBL/GenBank/DDBJ databases">
        <title>Mechanisms controlling the formation of the plant cell surface in tip-growing cells are functionally conserved among land plants.</title>
        <authorList>
            <person name="Honkanen S."/>
            <person name="Jones V.A."/>
            <person name="Morieri G."/>
            <person name="Champion C."/>
            <person name="Hetherington A.J."/>
            <person name="Kelly S."/>
            <person name="Saint-Marcoux D."/>
            <person name="Proust H."/>
            <person name="Prescott H."/>
            <person name="Dolan L."/>
        </authorList>
    </citation>
    <scope>NUCLEOTIDE SEQUENCE [LARGE SCALE GENOMIC DNA]</scope>
    <source>
        <tissue evidence="2">Whole gametophyte</tissue>
    </source>
</reference>
<evidence type="ECO:0000313" key="2">
    <source>
        <dbReference type="EMBL" id="OAE26984.1"/>
    </source>
</evidence>
<dbReference type="EMBL" id="LVLJ01002011">
    <property type="protein sequence ID" value="OAE26984.1"/>
    <property type="molecule type" value="Genomic_DNA"/>
</dbReference>
<accession>A0A176W1P9</accession>